<evidence type="ECO:0000313" key="2">
    <source>
        <dbReference type="Proteomes" id="UP000660554"/>
    </source>
</evidence>
<proteinExistence type="predicted"/>
<evidence type="ECO:0000313" key="1">
    <source>
        <dbReference type="EMBL" id="GHI16438.1"/>
    </source>
</evidence>
<keyword evidence="2" id="KW-1185">Reference proteome</keyword>
<dbReference type="Proteomes" id="UP000660554">
    <property type="component" value="Unassembled WGS sequence"/>
</dbReference>
<name>A0ABQ3NUI0_STRVG</name>
<organism evidence="1 2">
    <name type="scientific">Streptomyces virginiae</name>
    <name type="common">Streptomyces cinnamonensis</name>
    <dbReference type="NCBI Taxonomy" id="1961"/>
    <lineage>
        <taxon>Bacteria</taxon>
        <taxon>Bacillati</taxon>
        <taxon>Actinomycetota</taxon>
        <taxon>Actinomycetes</taxon>
        <taxon>Kitasatosporales</taxon>
        <taxon>Streptomycetaceae</taxon>
        <taxon>Streptomyces</taxon>
    </lineage>
</organism>
<dbReference type="EMBL" id="BNDV01000016">
    <property type="protein sequence ID" value="GHI16438.1"/>
    <property type="molecule type" value="Genomic_DNA"/>
</dbReference>
<gene>
    <name evidence="1" type="ORF">Scinn_59010</name>
</gene>
<sequence length="85" mass="9336">MISWVPSVDPVSTITQVSIRGRTDSRQRLITAASFFTIMFRQIFAFKDPVHGGGEDDREATVGIRPRGCKEATMRAAIGALLLGR</sequence>
<reference evidence="2" key="1">
    <citation type="submission" date="2020-09" db="EMBL/GenBank/DDBJ databases">
        <title>Whole genome shotgun sequence of Streptomyces cinnamonensis NBRC 15873.</title>
        <authorList>
            <person name="Komaki H."/>
            <person name="Tamura T."/>
        </authorList>
    </citation>
    <scope>NUCLEOTIDE SEQUENCE [LARGE SCALE GENOMIC DNA]</scope>
    <source>
        <strain evidence="2">NBRC 15873</strain>
    </source>
</reference>
<protein>
    <submittedName>
        <fullName evidence="1">Uncharacterized protein</fullName>
    </submittedName>
</protein>
<accession>A0ABQ3NUI0</accession>
<comment type="caution">
    <text evidence="1">The sequence shown here is derived from an EMBL/GenBank/DDBJ whole genome shotgun (WGS) entry which is preliminary data.</text>
</comment>